<dbReference type="PANTHER" id="PTHR30121">
    <property type="entry name" value="UNCHARACTERIZED PROTEIN YJGR-RELATED"/>
    <property type="match status" value="1"/>
</dbReference>
<comment type="caution">
    <text evidence="2">The sequence shown here is derived from an EMBL/GenBank/DDBJ whole genome shotgun (WGS) entry which is preliminary data.</text>
</comment>
<dbReference type="Proteomes" id="UP000706525">
    <property type="component" value="Unassembled WGS sequence"/>
</dbReference>
<feature type="compositionally biased region" description="Gly residues" evidence="1">
    <location>
        <begin position="1006"/>
        <end position="1021"/>
    </location>
</feature>
<dbReference type="PANTHER" id="PTHR30121:SF6">
    <property type="entry name" value="SLR6007 PROTEIN"/>
    <property type="match status" value="1"/>
</dbReference>
<feature type="region of interest" description="Disordered" evidence="1">
    <location>
        <begin position="931"/>
        <end position="1021"/>
    </location>
</feature>
<organism evidence="2 3">
    <name type="scientific">Cupriavidus pampae</name>
    <dbReference type="NCBI Taxonomy" id="659251"/>
    <lineage>
        <taxon>Bacteria</taxon>
        <taxon>Pseudomonadati</taxon>
        <taxon>Pseudomonadota</taxon>
        <taxon>Betaproteobacteria</taxon>
        <taxon>Burkholderiales</taxon>
        <taxon>Burkholderiaceae</taxon>
        <taxon>Cupriavidus</taxon>
    </lineage>
</organism>
<evidence type="ECO:0000256" key="1">
    <source>
        <dbReference type="SAM" id="MobiDB-lite"/>
    </source>
</evidence>
<dbReference type="Gene3D" id="2.170.16.10">
    <property type="entry name" value="Hedgehog/Intein (Hint) domain"/>
    <property type="match status" value="1"/>
</dbReference>
<reference evidence="2 3" key="1">
    <citation type="submission" date="2021-08" db="EMBL/GenBank/DDBJ databases">
        <authorList>
            <person name="Peeters C."/>
        </authorList>
    </citation>
    <scope>NUCLEOTIDE SEQUENCE [LARGE SCALE GENOMIC DNA]</scope>
    <source>
        <strain evidence="2 3">LMG 32289</strain>
    </source>
</reference>
<dbReference type="Gene3D" id="3.40.50.300">
    <property type="entry name" value="P-loop containing nucleotide triphosphate hydrolases"/>
    <property type="match status" value="1"/>
</dbReference>
<proteinExistence type="predicted"/>
<keyword evidence="3" id="KW-1185">Reference proteome</keyword>
<evidence type="ECO:0000313" key="3">
    <source>
        <dbReference type="Proteomes" id="UP000706525"/>
    </source>
</evidence>
<dbReference type="CDD" id="cd01127">
    <property type="entry name" value="TrwB_TraG_TraD_VirD4"/>
    <property type="match status" value="1"/>
</dbReference>
<name>A0ABM8XUZ9_9BURK</name>
<dbReference type="InterPro" id="IPR036844">
    <property type="entry name" value="Hint_dom_sf"/>
</dbReference>
<dbReference type="RefSeq" id="WP_223994204.1">
    <property type="nucleotide sequence ID" value="NZ_CAJZAG010000012.1"/>
</dbReference>
<dbReference type="InterPro" id="IPR027417">
    <property type="entry name" value="P-loop_NTPase"/>
</dbReference>
<dbReference type="SUPFAM" id="SSF51294">
    <property type="entry name" value="Hedgehog/intein (Hint) domain"/>
    <property type="match status" value="1"/>
</dbReference>
<dbReference type="SUPFAM" id="SSF52540">
    <property type="entry name" value="P-loop containing nucleoside triphosphate hydrolases"/>
    <property type="match status" value="1"/>
</dbReference>
<accession>A0ABM8XUZ9</accession>
<feature type="compositionally biased region" description="Low complexity" evidence="1">
    <location>
        <begin position="981"/>
        <end position="990"/>
    </location>
</feature>
<evidence type="ECO:0000313" key="2">
    <source>
        <dbReference type="EMBL" id="CAG9184175.1"/>
    </source>
</evidence>
<sequence length="1176" mass="127857">MVTKYTGIEVGQEQSVSRLRPDVRRFSTRASDFFNTTDGVLATMLGVPVAAILLMKVPLASELLLLAMVIFYRTYVSPGKAVSRRGGFWWLWDRIFETQKIRKYDFPYRVPQQANAYDGSMPKDRPSKGKGITFLGYEISSKLGIYSGDSDLRTHMLVLGTTGSGKTEFLLGLVYNALIQNSGFIYTDGKGDVALWNNVFRLARYIGREYDLVLINFLTSGRDFLDKQYDRTTNTMNPFALGSSGMLIELIISLMDDSGGGGDMWKGRAIAFVAGLTRALTFLRDRGYLLLEANTFMDFMKELPVIERMCWEKKIPGANPGEEVVVDDALFNKVLEPLQAFVLTLPGYDRQKMAAQEQKTLEQYGFITMQLTRLFSDLSYTYGYLFQTSLGEVDMYDVVINRRILVVLLPALERAPDSLKMLGKMIVGAIKQMMAGCLGNRVEGAVREIVDARPTNASVPYYVVLDEYGYYAVLGFAVAPAQARSLGFPQPETALVKMADGSHKTMGEMRIGDAILLPTGRAAPVRMVLDHGLLPVSRVTLVSGRSTEAANVHSWPTRVGEQHLLMTTFDIRLRLAKGDDVALSYVDVDGQIRWESVASVVDAGICVSQCLVVDDDMHCYMTDDDIVTHNCITFAAQDFSSLQKASKEEADATWENTNVRAIGRLTSGSESETYRRVVGAGDEAFVYEEQRKTHEAGQVSSGYLSDRDVSIKQAKRITYGDLSHQQDGEFTFIIGKKSDKGNDGVRVIRGSSFFTQTFDKKGKPERPSYVRVNHFLKVAPPPRGGPRNDDPTLVEEVEELFLKLLREGKIAECFTTDPTHFARTQNMDGLYKASLYIRGAQAEHHLDLSEAVRVALVCAEQEGNIQARGMGERIAQMKANADGATPAASEGLRDTARLLSEASFDEGLPANASTPDTPQEMVLAQGMSAADPFEEEVRPTSASLAQGEEDETGGSAPAVGARRASFDDEDDDLPAATPGRAAFTTDAATTGEGGGAGEQEDTGATGASGGSGASGGGSGAGGMGMALTPAAVEAEVDDRPLKVQVASAVRDFILNYDVSALTETQSQGGSQTPAPEKLSLLTLRPLAEGDEPEEITSYHTPVGAHVGTALADADIALGAADDPLEARVNAGKDVRSIENATAYVDGAVPEPVSQDDFDDWIDALHEKASNYRPDML</sequence>
<dbReference type="InterPro" id="IPR051162">
    <property type="entry name" value="T4SS_component"/>
</dbReference>
<gene>
    <name evidence="2" type="ORF">LMG32289_05549</name>
</gene>
<dbReference type="EMBL" id="CAJZAG010000012">
    <property type="protein sequence ID" value="CAG9184175.1"/>
    <property type="molecule type" value="Genomic_DNA"/>
</dbReference>
<protein>
    <submittedName>
        <fullName evidence="2">Uncharacterized protein</fullName>
    </submittedName>
</protein>